<evidence type="ECO:0000256" key="1">
    <source>
        <dbReference type="ARBA" id="ARBA00008023"/>
    </source>
</evidence>
<organism evidence="4 5">
    <name type="scientific">Hyalangium minutum</name>
    <dbReference type="NCBI Taxonomy" id="394096"/>
    <lineage>
        <taxon>Bacteria</taxon>
        <taxon>Pseudomonadati</taxon>
        <taxon>Myxococcota</taxon>
        <taxon>Myxococcia</taxon>
        <taxon>Myxococcales</taxon>
        <taxon>Cystobacterineae</taxon>
        <taxon>Archangiaceae</taxon>
        <taxon>Hyalangium</taxon>
    </lineage>
</organism>
<dbReference type="Pfam" id="PF01725">
    <property type="entry name" value="Ham1p_like"/>
    <property type="match status" value="1"/>
</dbReference>
<evidence type="ECO:0000256" key="2">
    <source>
        <dbReference type="ARBA" id="ARBA00022801"/>
    </source>
</evidence>
<dbReference type="STRING" id="394096.DB31_5796"/>
<dbReference type="Proteomes" id="UP000028725">
    <property type="component" value="Unassembled WGS sequence"/>
</dbReference>
<dbReference type="PANTHER" id="PTHR11067:SF9">
    <property type="entry name" value="INOSINE TRIPHOSPHATE PYROPHOSPHATASE"/>
    <property type="match status" value="1"/>
</dbReference>
<keyword evidence="5" id="KW-1185">Reference proteome</keyword>
<evidence type="ECO:0000313" key="4">
    <source>
        <dbReference type="EMBL" id="KFE70754.1"/>
    </source>
</evidence>
<dbReference type="PATRIC" id="fig|394096.3.peg.2272"/>
<dbReference type="OrthoDB" id="9795331at2"/>
<reference evidence="4 5" key="1">
    <citation type="submission" date="2014-04" db="EMBL/GenBank/DDBJ databases">
        <title>Genome assembly of Hyalangium minutum DSM 14724.</title>
        <authorList>
            <person name="Sharma G."/>
            <person name="Subramanian S."/>
        </authorList>
    </citation>
    <scope>NUCLEOTIDE SEQUENCE [LARGE SCALE GENOMIC DNA]</scope>
    <source>
        <strain evidence="4 5">DSM 14724</strain>
    </source>
</reference>
<keyword evidence="3" id="KW-0546">Nucleotide metabolism</keyword>
<dbReference type="GO" id="GO:0009117">
    <property type="term" value="P:nucleotide metabolic process"/>
    <property type="evidence" value="ECO:0007669"/>
    <property type="project" value="UniProtKB-KW"/>
</dbReference>
<comment type="caution">
    <text evidence="4">The sequence shown here is derived from an EMBL/GenBank/DDBJ whole genome shotgun (WGS) entry which is preliminary data.</text>
</comment>
<protein>
    <submittedName>
        <fullName evidence="4">Uncharacterized protein</fullName>
    </submittedName>
</protein>
<dbReference type="PANTHER" id="PTHR11067">
    <property type="entry name" value="INOSINE TRIPHOSPHATE PYROPHOSPHATASE/HAM1 PROTEIN"/>
    <property type="match status" value="1"/>
</dbReference>
<evidence type="ECO:0000313" key="5">
    <source>
        <dbReference type="Proteomes" id="UP000028725"/>
    </source>
</evidence>
<gene>
    <name evidence="4" type="ORF">DB31_5796</name>
</gene>
<accession>A0A085WSU1</accession>
<dbReference type="InterPro" id="IPR029001">
    <property type="entry name" value="ITPase-like_fam"/>
</dbReference>
<dbReference type="EMBL" id="JMCB01000003">
    <property type="protein sequence ID" value="KFE70754.1"/>
    <property type="molecule type" value="Genomic_DNA"/>
</dbReference>
<name>A0A085WSU1_9BACT</name>
<dbReference type="GO" id="GO:0009143">
    <property type="term" value="P:nucleoside triphosphate catabolic process"/>
    <property type="evidence" value="ECO:0007669"/>
    <property type="project" value="InterPro"/>
</dbReference>
<dbReference type="GO" id="GO:0047429">
    <property type="term" value="F:nucleoside triphosphate diphosphatase activity"/>
    <property type="evidence" value="ECO:0007669"/>
    <property type="project" value="InterPro"/>
</dbReference>
<proteinExistence type="inferred from homology"/>
<dbReference type="GO" id="GO:0005737">
    <property type="term" value="C:cytoplasm"/>
    <property type="evidence" value="ECO:0007669"/>
    <property type="project" value="TreeGrafter"/>
</dbReference>
<keyword evidence="2" id="KW-0378">Hydrolase</keyword>
<dbReference type="InterPro" id="IPR002637">
    <property type="entry name" value="RdgB/HAM1"/>
</dbReference>
<comment type="similarity">
    <text evidence="1">Belongs to the HAM1 NTPase family.</text>
</comment>
<evidence type="ECO:0000256" key="3">
    <source>
        <dbReference type="ARBA" id="ARBA00023080"/>
    </source>
</evidence>
<sequence length="404" mass="44464">MSREESSMPRAFFVTGNQYKAEEVARLLSGIDVVWRKLALPGHEPADDAQGPIDLGALAKRKVLAAYQVLGAPCFVETTALELDSGVTLTGARFKKQWLAQGERAFLDTHGGNRGRARVAVAFSENGHPGHVALFEGSMAGTLLTEPRGEGGYGWDRAWLPDGYERTLGEMAQHKFFLNMRHRPYLELADRLREQSAGGAYEAHVTIAARSEDEFQRFRAFCGAAGVKCIFIELGQGEARFQPMTASYHHGPLKQAQEEVQAFARALAVEGFDVTRLKIEALGANKDIPSDDATARAQPANYFEFHVKVTLPAEGADVEALRARCERYGAHLSRNARKVRADGGAERFVTLRVKGLGRANAEARFSAVLRDLAETGLPLSYPLREYTVYDSNHALDRGWGEVRS</sequence>
<dbReference type="Gene3D" id="3.90.950.10">
    <property type="match status" value="1"/>
</dbReference>
<dbReference type="AlphaFoldDB" id="A0A085WSU1"/>
<dbReference type="SUPFAM" id="SSF52972">
    <property type="entry name" value="ITPase-like"/>
    <property type="match status" value="1"/>
</dbReference>